<keyword evidence="4" id="KW-0233">DNA recombination</keyword>
<evidence type="ECO:0000256" key="1">
    <source>
        <dbReference type="ARBA" id="ARBA00003416"/>
    </source>
</evidence>
<comment type="function">
    <text evidence="1">Involved in DNA recombination.</text>
</comment>
<accession>A0A9D1KZ24</accession>
<evidence type="ECO:0000256" key="3">
    <source>
        <dbReference type="ARBA" id="ARBA00023054"/>
    </source>
</evidence>
<name>A0A9D1KZ24_9FIRM</name>
<evidence type="ECO:0000256" key="2">
    <source>
        <dbReference type="ARBA" id="ARBA00009840"/>
    </source>
</evidence>
<evidence type="ECO:0000256" key="5">
    <source>
        <dbReference type="SAM" id="Coils"/>
    </source>
</evidence>
<evidence type="ECO:0000256" key="4">
    <source>
        <dbReference type="ARBA" id="ARBA00023172"/>
    </source>
</evidence>
<dbReference type="GO" id="GO:0006310">
    <property type="term" value="P:DNA recombination"/>
    <property type="evidence" value="ECO:0007669"/>
    <property type="project" value="UniProtKB-KW"/>
</dbReference>
<organism evidence="6 7">
    <name type="scientific">Candidatus Fimiplasma intestinipullorum</name>
    <dbReference type="NCBI Taxonomy" id="2840825"/>
    <lineage>
        <taxon>Bacteria</taxon>
        <taxon>Bacillati</taxon>
        <taxon>Bacillota</taxon>
        <taxon>Clostridia</taxon>
        <taxon>Eubacteriales</taxon>
        <taxon>Candidatus Fimiplasma</taxon>
    </lineage>
</organism>
<reference evidence="6" key="2">
    <citation type="journal article" date="2021" name="PeerJ">
        <title>Extensive microbial diversity within the chicken gut microbiome revealed by metagenomics and culture.</title>
        <authorList>
            <person name="Gilroy R."/>
            <person name="Ravi A."/>
            <person name="Getino M."/>
            <person name="Pursley I."/>
            <person name="Horton D.L."/>
            <person name="Alikhan N.F."/>
            <person name="Baker D."/>
            <person name="Gharbi K."/>
            <person name="Hall N."/>
            <person name="Watson M."/>
            <person name="Adriaenssens E.M."/>
            <person name="Foster-Nyarko E."/>
            <person name="Jarju S."/>
            <person name="Secka A."/>
            <person name="Antonio M."/>
            <person name="Oren A."/>
            <person name="Chaudhuri R.R."/>
            <person name="La Ragione R."/>
            <person name="Hildebrand F."/>
            <person name="Pallen M.J."/>
        </authorList>
    </citation>
    <scope>NUCLEOTIDE SEQUENCE</scope>
    <source>
        <strain evidence="6">CHK195-11698</strain>
    </source>
</reference>
<comment type="caution">
    <text evidence="6">The sequence shown here is derived from an EMBL/GenBank/DDBJ whole genome shotgun (WGS) entry which is preliminary data.</text>
</comment>
<evidence type="ECO:0000313" key="6">
    <source>
        <dbReference type="EMBL" id="HIU13108.1"/>
    </source>
</evidence>
<dbReference type="Pfam" id="PF02646">
    <property type="entry name" value="RmuC"/>
    <property type="match status" value="1"/>
</dbReference>
<comment type="similarity">
    <text evidence="2">Belongs to the RmuC family.</text>
</comment>
<protein>
    <submittedName>
        <fullName evidence="6">DNA recombination protein RmuC</fullName>
    </submittedName>
</protein>
<dbReference type="EMBL" id="DVMJ01000024">
    <property type="protein sequence ID" value="HIU13108.1"/>
    <property type="molecule type" value="Genomic_DNA"/>
</dbReference>
<dbReference type="PANTHER" id="PTHR30563:SF0">
    <property type="entry name" value="DNA RECOMBINATION PROTEIN RMUC"/>
    <property type="match status" value="1"/>
</dbReference>
<dbReference type="InterPro" id="IPR003798">
    <property type="entry name" value="DNA_recombination_RmuC"/>
</dbReference>
<gene>
    <name evidence="6" type="ORF">IAD15_03455</name>
</gene>
<dbReference type="AlphaFoldDB" id="A0A9D1KZ24"/>
<proteinExistence type="inferred from homology"/>
<dbReference type="Proteomes" id="UP000824175">
    <property type="component" value="Unassembled WGS sequence"/>
</dbReference>
<keyword evidence="3 5" id="KW-0175">Coiled coil</keyword>
<sequence length="367" mass="42189">MEIAIFMLAIVNVIGLVYLVSLQKNEQLASQKLVKAQMAELEKRNSEQMMQIWQGTMERLDHLSHSLNDDFDRLADLTEKRLFLINEKVSARLDSGFEKTSGAYQEMLERMARIDEAQKKLEGLQNEVVSLQNILGDKKTRGIFGEVQLNHLLENVFGKNDGIYQVQAKLPNGLVCDVLLKAPEPLGKIAIDSKFPLENYRRMVDRTLSDAQRQTASKQFKEDIKKHIQDIAGKYILPGYTSDQAIMFIPAEAVYAEIYAYHQDLVDFSLAKHVWIVSPTTLMATLTTLEVLVKDQQRSKYAVQIQDELQLLAKEFERYQQRWTKLVRNVEGISKDVKDVSITADKITRRFEEISNAKHYEAEEEVF</sequence>
<reference evidence="6" key="1">
    <citation type="submission" date="2020-10" db="EMBL/GenBank/DDBJ databases">
        <authorList>
            <person name="Gilroy R."/>
        </authorList>
    </citation>
    <scope>NUCLEOTIDE SEQUENCE</scope>
    <source>
        <strain evidence="6">CHK195-11698</strain>
    </source>
</reference>
<evidence type="ECO:0000313" key="7">
    <source>
        <dbReference type="Proteomes" id="UP000824175"/>
    </source>
</evidence>
<dbReference type="PANTHER" id="PTHR30563">
    <property type="entry name" value="DNA RECOMBINATION PROTEIN RMUC"/>
    <property type="match status" value="1"/>
</dbReference>
<feature type="coiled-coil region" evidence="5">
    <location>
        <begin position="107"/>
        <end position="141"/>
    </location>
</feature>